<dbReference type="PROSITE" id="PS50994">
    <property type="entry name" value="INTEGRASE"/>
    <property type="match status" value="1"/>
</dbReference>
<gene>
    <name evidence="3" type="primary">LOC125423788</name>
</gene>
<keyword evidence="2" id="KW-1185">Reference proteome</keyword>
<name>A0ABM4ADT8_ZIZJJ</name>
<feature type="domain" description="Integrase catalytic" evidence="1">
    <location>
        <begin position="11"/>
        <end position="186"/>
    </location>
</feature>
<dbReference type="InterPro" id="IPR001584">
    <property type="entry name" value="Integrase_cat-core"/>
</dbReference>
<organism evidence="2 3">
    <name type="scientific">Ziziphus jujuba</name>
    <name type="common">Chinese jujube</name>
    <name type="synonym">Ziziphus sativa</name>
    <dbReference type="NCBI Taxonomy" id="326968"/>
    <lineage>
        <taxon>Eukaryota</taxon>
        <taxon>Viridiplantae</taxon>
        <taxon>Streptophyta</taxon>
        <taxon>Embryophyta</taxon>
        <taxon>Tracheophyta</taxon>
        <taxon>Spermatophyta</taxon>
        <taxon>Magnoliopsida</taxon>
        <taxon>eudicotyledons</taxon>
        <taxon>Gunneridae</taxon>
        <taxon>Pentapetalae</taxon>
        <taxon>rosids</taxon>
        <taxon>fabids</taxon>
        <taxon>Rosales</taxon>
        <taxon>Rhamnaceae</taxon>
        <taxon>Paliureae</taxon>
        <taxon>Ziziphus</taxon>
    </lineage>
</organism>
<dbReference type="GeneID" id="125423788"/>
<dbReference type="InterPro" id="IPR036397">
    <property type="entry name" value="RNaseH_sf"/>
</dbReference>
<reference evidence="3" key="1">
    <citation type="submission" date="2025-08" db="UniProtKB">
        <authorList>
            <consortium name="RefSeq"/>
        </authorList>
    </citation>
    <scope>IDENTIFICATION</scope>
    <source>
        <tissue evidence="3">Seedling</tissue>
    </source>
</reference>
<evidence type="ECO:0000259" key="1">
    <source>
        <dbReference type="PROSITE" id="PS50994"/>
    </source>
</evidence>
<proteinExistence type="predicted"/>
<dbReference type="Proteomes" id="UP001652623">
    <property type="component" value="Chromosome 7"/>
</dbReference>
<dbReference type="InterPro" id="IPR012337">
    <property type="entry name" value="RNaseH-like_sf"/>
</dbReference>
<protein>
    <submittedName>
        <fullName evidence="3">Uncharacterized protein LOC125423788</fullName>
    </submittedName>
</protein>
<dbReference type="Pfam" id="PF24626">
    <property type="entry name" value="SH3_Tf2-1"/>
    <property type="match status" value="1"/>
</dbReference>
<dbReference type="SUPFAM" id="SSF53098">
    <property type="entry name" value="Ribonuclease H-like"/>
    <property type="match status" value="1"/>
</dbReference>
<sequence length="257" mass="29965">MKLLKDYGYTIDYHPGKAKLVVDALSRKSTAQFEDTYLMSMRRKVKQGGKSDFSIRGDEALVIGSQHYCTANKELKRKILEEVHNSACAMYPVSIISDRDPWLTSRFWQRLMKELGVKLNLSTNFHPQTDEQSKRTIQTLEDMLRSCVLQFKGNWNGYLPLAKFTYNDNYHSSIQILPYESIVCFGKQRKLSPHYIGPYKIVERIGPVVYRLDLLEELSRVHDVFHISILHKYISNPSHVLETPEIELRDDLSYEEQ</sequence>
<accession>A0ABM4ADT8</accession>
<evidence type="ECO:0000313" key="3">
    <source>
        <dbReference type="RefSeq" id="XP_060674903.1"/>
    </source>
</evidence>
<evidence type="ECO:0000313" key="2">
    <source>
        <dbReference type="Proteomes" id="UP001652623"/>
    </source>
</evidence>
<dbReference type="InterPro" id="IPR056924">
    <property type="entry name" value="SH3_Tf2-1"/>
</dbReference>
<dbReference type="RefSeq" id="XP_060674903.1">
    <property type="nucleotide sequence ID" value="XM_060818920.1"/>
</dbReference>
<dbReference type="Gene3D" id="3.30.420.10">
    <property type="entry name" value="Ribonuclease H-like superfamily/Ribonuclease H"/>
    <property type="match status" value="1"/>
</dbReference>
<dbReference type="PANTHER" id="PTHR46148:SF57">
    <property type="entry name" value="OS12G0499874 PROTEIN"/>
    <property type="match status" value="1"/>
</dbReference>
<dbReference type="PANTHER" id="PTHR46148">
    <property type="entry name" value="CHROMO DOMAIN-CONTAINING PROTEIN"/>
    <property type="match status" value="1"/>
</dbReference>